<dbReference type="SMART" id="SM00471">
    <property type="entry name" value="HDc"/>
    <property type="match status" value="1"/>
</dbReference>
<dbReference type="Proteomes" id="UP001054857">
    <property type="component" value="Unassembled WGS sequence"/>
</dbReference>
<dbReference type="SUPFAM" id="SSF109604">
    <property type="entry name" value="HD-domain/PDEase-like"/>
    <property type="match status" value="1"/>
</dbReference>
<dbReference type="EMBL" id="BMAR01000001">
    <property type="protein sequence ID" value="GFR40506.1"/>
    <property type="molecule type" value="Genomic_DNA"/>
</dbReference>
<dbReference type="Pfam" id="PF01966">
    <property type="entry name" value="HD"/>
    <property type="match status" value="1"/>
</dbReference>
<accession>A0AAD3HH83</accession>
<comment type="caution">
    <text evidence="3">The sequence shown here is derived from an EMBL/GenBank/DDBJ whole genome shotgun (WGS) entry which is preliminary data.</text>
</comment>
<feature type="domain" description="HD/PDEase" evidence="2">
    <location>
        <begin position="60"/>
        <end position="226"/>
    </location>
</feature>
<dbReference type="PANTHER" id="PTHR11373:SF4">
    <property type="entry name" value="DEOXYNUCLEOSIDE TRIPHOSPHATE TRIPHOSPHOHYDROLASE SAMHD1"/>
    <property type="match status" value="1"/>
</dbReference>
<sequence length="532" mass="59527">MDGIFTGASSHDDDSTVFTDTVDGTTSLPAYCIKVIDTPPFQRLRGLWALGVTKFVFPGAVHTRFEHSLGVAYKAHKVARHIWKQQGGERAALAGGLAVDMEEEDVKFVTLAGLAHDLGHGPLSHPFDHFVERMGVPDWKHEHMSARILEYLADTYDVGISRSDVARITDLIHGAPAEHQQLGGGGGGGLWRPGRRFLFDIVANKRNGVDVDKVDYLQRDAFMCGVRVGCDFDRLLKKNFIKVLGDEVCYPWSEYGNVLDLFRAREAMHRKVYTNRKNKAVELMAVDALVAAEPLLRIRERLQSPQDYLSLDDSVLSTIEHYRINYRRPLDDAEERALTAAQGIVRRLRTRQLYRFGNQMTVPPEYLADSRWESMKCRFTPAEVAACYGGSEVPGGLRPEDIICDENKIDHTMGGANPAERVGFFASHDSRDKFYITQHQVVGILPHFFQERVLRVFTPHQDERYVRAIEEALARWCSRHFGGGVQLATPVRPRRPREGGGAAAGAGAGIPPHVLAREVAMREVVGCMRQQG</sequence>
<organism evidence="3 4">
    <name type="scientific">Astrephomene gubernaculifera</name>
    <dbReference type="NCBI Taxonomy" id="47775"/>
    <lineage>
        <taxon>Eukaryota</taxon>
        <taxon>Viridiplantae</taxon>
        <taxon>Chlorophyta</taxon>
        <taxon>core chlorophytes</taxon>
        <taxon>Chlorophyceae</taxon>
        <taxon>CS clade</taxon>
        <taxon>Chlamydomonadales</taxon>
        <taxon>Astrephomenaceae</taxon>
        <taxon>Astrephomene</taxon>
    </lineage>
</organism>
<evidence type="ECO:0000259" key="2">
    <source>
        <dbReference type="SMART" id="SM00471"/>
    </source>
</evidence>
<name>A0AAD3HH83_9CHLO</name>
<feature type="non-terminal residue" evidence="3">
    <location>
        <position position="532"/>
    </location>
</feature>
<dbReference type="InterPro" id="IPR003607">
    <property type="entry name" value="HD/PDEase_dom"/>
</dbReference>
<dbReference type="PANTHER" id="PTHR11373">
    <property type="entry name" value="DEOXYNUCLEOSIDE TRIPHOSPHATE TRIPHOSPHOHYDROLASE"/>
    <property type="match status" value="1"/>
</dbReference>
<keyword evidence="4" id="KW-1185">Reference proteome</keyword>
<dbReference type="GO" id="GO:0005634">
    <property type="term" value="C:nucleus"/>
    <property type="evidence" value="ECO:0007669"/>
    <property type="project" value="TreeGrafter"/>
</dbReference>
<protein>
    <recommendedName>
        <fullName evidence="2">HD/PDEase domain-containing protein</fullName>
    </recommendedName>
</protein>
<feature type="region of interest" description="Disordered" evidence="1">
    <location>
        <begin position="488"/>
        <end position="507"/>
    </location>
</feature>
<dbReference type="InterPro" id="IPR050135">
    <property type="entry name" value="dGTPase-like"/>
</dbReference>
<dbReference type="GO" id="GO:0008832">
    <property type="term" value="F:dGTPase activity"/>
    <property type="evidence" value="ECO:0007669"/>
    <property type="project" value="TreeGrafter"/>
</dbReference>
<dbReference type="GO" id="GO:0006203">
    <property type="term" value="P:dGTP catabolic process"/>
    <property type="evidence" value="ECO:0007669"/>
    <property type="project" value="TreeGrafter"/>
</dbReference>
<reference evidence="3 4" key="1">
    <citation type="journal article" date="2021" name="Sci. Rep.">
        <title>Genome sequencing of the multicellular alga Astrephomene provides insights into convergent evolution of germ-soma differentiation.</title>
        <authorList>
            <person name="Yamashita S."/>
            <person name="Yamamoto K."/>
            <person name="Matsuzaki R."/>
            <person name="Suzuki S."/>
            <person name="Yamaguchi H."/>
            <person name="Hirooka S."/>
            <person name="Minakuchi Y."/>
            <person name="Miyagishima S."/>
            <person name="Kawachi M."/>
            <person name="Toyoda A."/>
            <person name="Nozaki H."/>
        </authorList>
    </citation>
    <scope>NUCLEOTIDE SEQUENCE [LARGE SCALE GENOMIC DNA]</scope>
    <source>
        <strain evidence="3 4">NIES-4017</strain>
    </source>
</reference>
<gene>
    <name evidence="3" type="ORF">Agub_g1075</name>
</gene>
<dbReference type="Gene3D" id="1.10.3210.10">
    <property type="entry name" value="Hypothetical protein af1432"/>
    <property type="match status" value="1"/>
</dbReference>
<dbReference type="InterPro" id="IPR006674">
    <property type="entry name" value="HD_domain"/>
</dbReference>
<dbReference type="Gene3D" id="3.30.70.2760">
    <property type="match status" value="1"/>
</dbReference>
<proteinExistence type="predicted"/>
<dbReference type="CDD" id="cd00077">
    <property type="entry name" value="HDc"/>
    <property type="match status" value="1"/>
</dbReference>
<evidence type="ECO:0000256" key="1">
    <source>
        <dbReference type="SAM" id="MobiDB-lite"/>
    </source>
</evidence>
<evidence type="ECO:0000313" key="3">
    <source>
        <dbReference type="EMBL" id="GFR40506.1"/>
    </source>
</evidence>
<dbReference type="AlphaFoldDB" id="A0AAD3HH83"/>
<evidence type="ECO:0000313" key="4">
    <source>
        <dbReference type="Proteomes" id="UP001054857"/>
    </source>
</evidence>